<reference evidence="1 2" key="1">
    <citation type="submission" date="2016-10" db="EMBL/GenBank/DDBJ databases">
        <title>Proteomics and genomics reveal pathogen-plant mechanisms compatible with a hemibiotrophic lifestyle of Diplodia corticola.</title>
        <authorList>
            <person name="Fernandes I."/>
            <person name="De Jonge R."/>
            <person name="Van De Peer Y."/>
            <person name="Devreese B."/>
            <person name="Alves A."/>
            <person name="Esteves A.C."/>
        </authorList>
    </citation>
    <scope>NUCLEOTIDE SEQUENCE [LARGE SCALE GENOMIC DNA]</scope>
    <source>
        <strain evidence="1 2">CBS 112549</strain>
    </source>
</reference>
<dbReference type="Proteomes" id="UP000183809">
    <property type="component" value="Unassembled WGS sequence"/>
</dbReference>
<dbReference type="OrthoDB" id="3940067at2759"/>
<dbReference type="RefSeq" id="XP_020126529.1">
    <property type="nucleotide sequence ID" value="XM_020278120.1"/>
</dbReference>
<dbReference type="GeneID" id="31018381"/>
<comment type="caution">
    <text evidence="1">The sequence shown here is derived from an EMBL/GenBank/DDBJ whole genome shotgun (WGS) entry which is preliminary data.</text>
</comment>
<organism evidence="1 2">
    <name type="scientific">Diplodia corticola</name>
    <dbReference type="NCBI Taxonomy" id="236234"/>
    <lineage>
        <taxon>Eukaryota</taxon>
        <taxon>Fungi</taxon>
        <taxon>Dikarya</taxon>
        <taxon>Ascomycota</taxon>
        <taxon>Pezizomycotina</taxon>
        <taxon>Dothideomycetes</taxon>
        <taxon>Dothideomycetes incertae sedis</taxon>
        <taxon>Botryosphaeriales</taxon>
        <taxon>Botryosphaeriaceae</taxon>
        <taxon>Diplodia</taxon>
    </lineage>
</organism>
<gene>
    <name evidence="1" type="ORF">BKCO1_6300024</name>
</gene>
<accession>A0A1J9RRW6</accession>
<evidence type="ECO:0000313" key="1">
    <source>
        <dbReference type="EMBL" id="OJD30269.1"/>
    </source>
</evidence>
<name>A0A1J9RRW6_9PEZI</name>
<evidence type="ECO:0000313" key="2">
    <source>
        <dbReference type="Proteomes" id="UP000183809"/>
    </source>
</evidence>
<keyword evidence="2" id="KW-1185">Reference proteome</keyword>
<dbReference type="STRING" id="236234.A0A1J9RRW6"/>
<dbReference type="AlphaFoldDB" id="A0A1J9RRW6"/>
<proteinExistence type="predicted"/>
<protein>
    <submittedName>
        <fullName evidence="1">Multiple antibiotic resistance-relatedprotein</fullName>
    </submittedName>
</protein>
<sequence length="375" mass="40582">MLFIWQVMKNLGNDINYETSKYWAVVLRVTREEMPIGKTGLDIPASYVAMIAGLAVAETWLGNFPASRHHRAAMLALVAARGGFATFGPMAQRSLKWCEFYPCASLALAPQLPRLRPPSPHSPQLPPFVRAATDAAHRRTAALLPVDRAPPPLSAVFYRLHVVVGEWRTERPSFTGVLDELEHVVLVELAGMRGRVRMPPEEEGDVVTAGGGADDDDDVGLGSAAAVAAAAPMDVVYAGLLQAAQMCVFGTMPFTRKEAPMYGAFVQVLRGVLDSRGDGDVVGVWTAVASAQSLLWVLFMGWSTAAQLKGDAQGAVENARWFIRHFAAVVAVLGIRDLEGLAGVMAEFPWSRETYSALLGVLWDICLHSDEINVT</sequence>
<dbReference type="EMBL" id="MNUE01000063">
    <property type="protein sequence ID" value="OJD30269.1"/>
    <property type="molecule type" value="Genomic_DNA"/>
</dbReference>